<accession>G7VEZ9</accession>
<evidence type="ECO:0000313" key="3">
    <source>
        <dbReference type="Proteomes" id="UP000005867"/>
    </source>
</evidence>
<proteinExistence type="predicted"/>
<dbReference type="AlphaFoldDB" id="G7VEZ9"/>
<feature type="region of interest" description="Disordered" evidence="1">
    <location>
        <begin position="28"/>
        <end position="54"/>
    </location>
</feature>
<dbReference type="RefSeq" id="WP_014289989.1">
    <property type="nucleotide sequence ID" value="NC_016645.1"/>
</dbReference>
<evidence type="ECO:0000256" key="1">
    <source>
        <dbReference type="SAM" id="MobiDB-lite"/>
    </source>
</evidence>
<gene>
    <name evidence="2" type="ORF">P186_2788</name>
</gene>
<organism evidence="2 3">
    <name type="scientific">Pyrobaculum ferrireducens</name>
    <dbReference type="NCBI Taxonomy" id="1104324"/>
    <lineage>
        <taxon>Archaea</taxon>
        <taxon>Thermoproteota</taxon>
        <taxon>Thermoprotei</taxon>
        <taxon>Thermoproteales</taxon>
        <taxon>Thermoproteaceae</taxon>
        <taxon>Pyrobaculum</taxon>
    </lineage>
</organism>
<keyword evidence="3" id="KW-1185">Reference proteome</keyword>
<dbReference type="KEGG" id="pyr:P186_2788"/>
<dbReference type="Proteomes" id="UP000005867">
    <property type="component" value="Chromosome"/>
</dbReference>
<dbReference type="HOGENOM" id="CLU_174521_0_0_2"/>
<sequence>MPRTPGRLCCEKLREAAAVDKAAVAVEKSANMQKAGGGGAAERREAAERPGTPPVDNVWVAILRRRLSSSAADENAG</sequence>
<protein>
    <submittedName>
        <fullName evidence="2">Uncharacterized protein</fullName>
    </submittedName>
</protein>
<dbReference type="EMBL" id="CP003098">
    <property type="protein sequence ID" value="AET34164.1"/>
    <property type="molecule type" value="Genomic_DNA"/>
</dbReference>
<dbReference type="BioCyc" id="PSP1104324:GJSN-2725-MONOMER"/>
<name>G7VEZ9_9CREN</name>
<dbReference type="GeneID" id="11594386"/>
<dbReference type="eggNOG" id="arCOG02128">
    <property type="taxonomic scope" value="Archaea"/>
</dbReference>
<reference evidence="2 3" key="1">
    <citation type="journal article" date="2012" name="J. Bacteriol.">
        <title>Complete genome sequence of strain 1860, a crenarchaeon of the genus pyrobaculum able to grow with various electron acceptors.</title>
        <authorList>
            <person name="Mardanov A.V."/>
            <person name="Gumerov V.M."/>
            <person name="Slobodkina G.B."/>
            <person name="Beletsky A.V."/>
            <person name="Bonch-Osmolovskaya E.A."/>
            <person name="Ravin N.V."/>
            <person name="Skryabin K.G."/>
        </authorList>
    </citation>
    <scope>NUCLEOTIDE SEQUENCE [LARGE SCALE GENOMIC DNA]</scope>
    <source>
        <strain evidence="2 3">1860</strain>
    </source>
</reference>
<evidence type="ECO:0000313" key="2">
    <source>
        <dbReference type="EMBL" id="AET34164.1"/>
    </source>
</evidence>
<dbReference type="STRING" id="1104324.P186_2788"/>